<organism evidence="1 2">
    <name type="scientific">Eleusine coracana subsp. coracana</name>
    <dbReference type="NCBI Taxonomy" id="191504"/>
    <lineage>
        <taxon>Eukaryota</taxon>
        <taxon>Viridiplantae</taxon>
        <taxon>Streptophyta</taxon>
        <taxon>Embryophyta</taxon>
        <taxon>Tracheophyta</taxon>
        <taxon>Spermatophyta</taxon>
        <taxon>Magnoliopsida</taxon>
        <taxon>Liliopsida</taxon>
        <taxon>Poales</taxon>
        <taxon>Poaceae</taxon>
        <taxon>PACMAD clade</taxon>
        <taxon>Chloridoideae</taxon>
        <taxon>Cynodonteae</taxon>
        <taxon>Eleusininae</taxon>
        <taxon>Eleusine</taxon>
    </lineage>
</organism>
<evidence type="ECO:0000313" key="2">
    <source>
        <dbReference type="Proteomes" id="UP001054889"/>
    </source>
</evidence>
<keyword evidence="2" id="KW-1185">Reference proteome</keyword>
<name>A0AAV5FYC0_ELECO</name>
<protein>
    <submittedName>
        <fullName evidence="1">Uncharacterized protein</fullName>
    </submittedName>
</protein>
<dbReference type="PANTHER" id="PTHR34591:SF13">
    <property type="entry name" value="OS03G0669900 PROTEIN"/>
    <property type="match status" value="1"/>
</dbReference>
<dbReference type="Proteomes" id="UP001054889">
    <property type="component" value="Unassembled WGS sequence"/>
</dbReference>
<proteinExistence type="predicted"/>
<accession>A0AAV5FYC0</accession>
<reference evidence="1" key="1">
    <citation type="journal article" date="2018" name="DNA Res.">
        <title>Multiple hybrid de novo genome assembly of finger millet, an orphan allotetraploid crop.</title>
        <authorList>
            <person name="Hatakeyama M."/>
            <person name="Aluri S."/>
            <person name="Balachadran M.T."/>
            <person name="Sivarajan S.R."/>
            <person name="Patrignani A."/>
            <person name="Gruter S."/>
            <person name="Poveda L."/>
            <person name="Shimizu-Inatsugi R."/>
            <person name="Baeten J."/>
            <person name="Francoijs K.J."/>
            <person name="Nataraja K.N."/>
            <person name="Reddy Y.A.N."/>
            <person name="Phadnis S."/>
            <person name="Ravikumar R.L."/>
            <person name="Schlapbach R."/>
            <person name="Sreeman S.M."/>
            <person name="Shimizu K.K."/>
        </authorList>
    </citation>
    <scope>NUCLEOTIDE SEQUENCE</scope>
</reference>
<comment type="caution">
    <text evidence="1">The sequence shown here is derived from an EMBL/GenBank/DDBJ whole genome shotgun (WGS) entry which is preliminary data.</text>
</comment>
<dbReference type="AlphaFoldDB" id="A0AAV5FYC0"/>
<dbReference type="EMBL" id="BQKI01000098">
    <property type="protein sequence ID" value="GJN39788.1"/>
    <property type="molecule type" value="Genomic_DNA"/>
</dbReference>
<evidence type="ECO:0000313" key="1">
    <source>
        <dbReference type="EMBL" id="GJN39788.1"/>
    </source>
</evidence>
<reference evidence="1" key="2">
    <citation type="submission" date="2021-12" db="EMBL/GenBank/DDBJ databases">
        <title>Resequencing data analysis of finger millet.</title>
        <authorList>
            <person name="Hatakeyama M."/>
            <person name="Aluri S."/>
            <person name="Balachadran M.T."/>
            <person name="Sivarajan S.R."/>
            <person name="Poveda L."/>
            <person name="Shimizu-Inatsugi R."/>
            <person name="Schlapbach R."/>
            <person name="Sreeman S.M."/>
            <person name="Shimizu K.K."/>
        </authorList>
    </citation>
    <scope>NUCLEOTIDE SEQUENCE</scope>
</reference>
<gene>
    <name evidence="1" type="primary">gb28930</name>
    <name evidence="1" type="ORF">PR202_gb28930</name>
</gene>
<sequence length="176" mass="19730">MRSYSVPLGSVRFFEIVAPYFCRDSLELCEVPDKQQALVTGIEVQSCGQELRVVAYQSERLLRAELLPTSLGGILVQFNNLEHTELFSSPSCAADADIVSGNLTYTPDITVKDHCNGLLLLHRSVANPATKQWACIPLQPPPRMDREAFYEDPYLVFDPTVSPCHYEVFLIPRVPD</sequence>
<dbReference type="PANTHER" id="PTHR34591">
    <property type="entry name" value="OS03G0653100 PROTEIN-RELATED"/>
    <property type="match status" value="1"/>
</dbReference>